<dbReference type="PANTHER" id="PTHR23417:SF14">
    <property type="entry name" value="PENTACOTRIPEPTIDE-REPEAT REGION OF PRORP DOMAIN-CONTAINING PROTEIN"/>
    <property type="match status" value="1"/>
</dbReference>
<feature type="binding site" evidence="7">
    <location>
        <position position="154"/>
    </location>
    <ligand>
        <name>substrate</name>
    </ligand>
</feature>
<dbReference type="HAMAP" id="MF_01057">
    <property type="entry name" value="tRNA_methyltr_TrmB"/>
    <property type="match status" value="1"/>
</dbReference>
<keyword evidence="6 7" id="KW-0819">tRNA processing</keyword>
<dbReference type="EC" id="2.1.1.33" evidence="7"/>
<dbReference type="InterPro" id="IPR003358">
    <property type="entry name" value="tRNA_(Gua-N-7)_MeTrfase_Trmb"/>
</dbReference>
<dbReference type="EMBL" id="QOVG01000003">
    <property type="protein sequence ID" value="NDK38287.1"/>
    <property type="molecule type" value="Genomic_DNA"/>
</dbReference>
<reference evidence="8 9" key="1">
    <citation type="submission" date="2018-07" db="EMBL/GenBank/DDBJ databases">
        <title>Whole genome Sequencing of Pseudoxanthomonas gei KCTC 32298 (T).</title>
        <authorList>
            <person name="Kumar S."/>
            <person name="Bansal K."/>
            <person name="Kaur A."/>
            <person name="Patil P."/>
            <person name="Sharma S."/>
            <person name="Patil P.B."/>
        </authorList>
    </citation>
    <scope>NUCLEOTIDE SEQUENCE [LARGE SCALE GENOMIC DNA]</scope>
    <source>
        <strain evidence="8 9">KCTC 32298</strain>
    </source>
</reference>
<evidence type="ECO:0000256" key="4">
    <source>
        <dbReference type="ARBA" id="ARBA00022679"/>
    </source>
</evidence>
<feature type="binding site" evidence="7">
    <location>
        <position position="186"/>
    </location>
    <ligand>
        <name>substrate</name>
    </ligand>
</feature>
<dbReference type="Gene3D" id="3.40.50.150">
    <property type="entry name" value="Vaccinia Virus protein VP39"/>
    <property type="match status" value="1"/>
</dbReference>
<feature type="binding site" evidence="7">
    <location>
        <position position="100"/>
    </location>
    <ligand>
        <name>S-adenosyl-L-methionine</name>
        <dbReference type="ChEBI" id="CHEBI:59789"/>
    </ligand>
</feature>
<evidence type="ECO:0000256" key="7">
    <source>
        <dbReference type="HAMAP-Rule" id="MF_01057"/>
    </source>
</evidence>
<dbReference type="SUPFAM" id="SSF53335">
    <property type="entry name" value="S-adenosyl-L-methionine-dependent methyltransferases"/>
    <property type="match status" value="1"/>
</dbReference>
<accession>A0ABX0ACE6</accession>
<name>A0ABX0ACE6_9GAMM</name>
<evidence type="ECO:0000313" key="9">
    <source>
        <dbReference type="Proteomes" id="UP001429354"/>
    </source>
</evidence>
<feature type="binding site" evidence="7">
    <location>
        <position position="127"/>
    </location>
    <ligand>
        <name>S-adenosyl-L-methionine</name>
        <dbReference type="ChEBI" id="CHEBI:59789"/>
    </ligand>
</feature>
<proteinExistence type="inferred from homology"/>
<comment type="catalytic activity">
    <reaction evidence="1 7">
        <text>guanosine(46) in tRNA + S-adenosyl-L-methionine = N(7)-methylguanosine(46) in tRNA + S-adenosyl-L-homocysteine</text>
        <dbReference type="Rhea" id="RHEA:42708"/>
        <dbReference type="Rhea" id="RHEA-COMP:10188"/>
        <dbReference type="Rhea" id="RHEA-COMP:10189"/>
        <dbReference type="ChEBI" id="CHEBI:57856"/>
        <dbReference type="ChEBI" id="CHEBI:59789"/>
        <dbReference type="ChEBI" id="CHEBI:74269"/>
        <dbReference type="ChEBI" id="CHEBI:74480"/>
        <dbReference type="EC" id="2.1.1.33"/>
    </reaction>
</comment>
<evidence type="ECO:0000256" key="3">
    <source>
        <dbReference type="ARBA" id="ARBA00022603"/>
    </source>
</evidence>
<evidence type="ECO:0000256" key="2">
    <source>
        <dbReference type="ARBA" id="ARBA00003015"/>
    </source>
</evidence>
<keyword evidence="3 7" id="KW-0489">Methyltransferase</keyword>
<comment type="similarity">
    <text evidence="7">Belongs to the class I-like SAM-binding methyltransferase superfamily. TrmB family.</text>
</comment>
<evidence type="ECO:0000256" key="1">
    <source>
        <dbReference type="ARBA" id="ARBA00000142"/>
    </source>
</evidence>
<dbReference type="InterPro" id="IPR055361">
    <property type="entry name" value="tRNA_methyltr_TrmB_bact"/>
</dbReference>
<dbReference type="Pfam" id="PF02390">
    <property type="entry name" value="Methyltransf_4"/>
    <property type="match status" value="1"/>
</dbReference>
<feature type="binding site" evidence="7">
    <location>
        <position position="75"/>
    </location>
    <ligand>
        <name>S-adenosyl-L-methionine</name>
        <dbReference type="ChEBI" id="CHEBI:59789"/>
    </ligand>
</feature>
<sequence length="254" mass="28905">MTGTAPNPPKPYTATTGHRAVRSFVLRQGRFTPAQQRAFDELWPRFGLDFMRPEGSGTPRDFDQVFGRAAPRVMEIGFGNGDALRFAAAQDPSRDYLGIEVHAPGVGRLLNALETDNATHVRLYHHDAVEVLRDDIAEGSLDEVRIYFPDPWHKKRHNKRRLIQPEFAALLVSRLRLGGRLHAATDWQDYAEQMWDVLDATPGLENRAGPRGHVPRPDWRPQTHFETRGQKLGHGVWDLLYDKNREREMGNGES</sequence>
<keyword evidence="4 7" id="KW-0808">Transferase</keyword>
<evidence type="ECO:0000256" key="5">
    <source>
        <dbReference type="ARBA" id="ARBA00022691"/>
    </source>
</evidence>
<feature type="binding site" evidence="7">
    <location>
        <begin position="223"/>
        <end position="226"/>
    </location>
    <ligand>
        <name>substrate</name>
    </ligand>
</feature>
<comment type="function">
    <text evidence="2 7">Catalyzes the formation of N(7)-methylguanine at position 46 (m7G46) in tRNA.</text>
</comment>
<dbReference type="GO" id="GO:0008176">
    <property type="term" value="F:tRNA (guanine(46)-N7)-methyltransferase activity"/>
    <property type="evidence" value="ECO:0007669"/>
    <property type="project" value="UniProtKB-EC"/>
</dbReference>
<dbReference type="Proteomes" id="UP001429354">
    <property type="component" value="Unassembled WGS sequence"/>
</dbReference>
<dbReference type="RefSeq" id="WP_162348855.1">
    <property type="nucleotide sequence ID" value="NZ_QOVG01000003.1"/>
</dbReference>
<gene>
    <name evidence="7" type="primary">trmB</name>
    <name evidence="8" type="ORF">DT603_05460</name>
</gene>
<dbReference type="PROSITE" id="PS51625">
    <property type="entry name" value="SAM_MT_TRMB"/>
    <property type="match status" value="1"/>
</dbReference>
<feature type="region of interest" description="Interaction with RNA" evidence="7">
    <location>
        <begin position="156"/>
        <end position="161"/>
    </location>
</feature>
<comment type="caution">
    <text evidence="8">The sequence shown here is derived from an EMBL/GenBank/DDBJ whole genome shotgun (WGS) entry which is preliminary data.</text>
</comment>
<evidence type="ECO:0000313" key="8">
    <source>
        <dbReference type="EMBL" id="NDK38287.1"/>
    </source>
</evidence>
<dbReference type="InterPro" id="IPR029063">
    <property type="entry name" value="SAM-dependent_MTases_sf"/>
</dbReference>
<organism evidence="8 9">
    <name type="scientific">Pseudoxanthomonas gei</name>
    <dbReference type="NCBI Taxonomy" id="1383030"/>
    <lineage>
        <taxon>Bacteria</taxon>
        <taxon>Pseudomonadati</taxon>
        <taxon>Pseudomonadota</taxon>
        <taxon>Gammaproteobacteria</taxon>
        <taxon>Lysobacterales</taxon>
        <taxon>Lysobacteraceae</taxon>
        <taxon>Pseudoxanthomonas</taxon>
    </lineage>
</organism>
<dbReference type="NCBIfam" id="TIGR00091">
    <property type="entry name" value="tRNA (guanosine(46)-N7)-methyltransferase TrmB"/>
    <property type="match status" value="1"/>
</dbReference>
<dbReference type="PANTHER" id="PTHR23417">
    <property type="entry name" value="3-DEOXY-D-MANNO-OCTULOSONIC-ACID TRANSFERASE/TRNA GUANINE-N 7 - -METHYLTRANSFERASE"/>
    <property type="match status" value="1"/>
</dbReference>
<protein>
    <recommendedName>
        <fullName evidence="7">tRNA (guanine-N(7)-)-methyltransferase</fullName>
        <ecNumber evidence="7">2.1.1.33</ecNumber>
    </recommendedName>
    <alternativeName>
        <fullName evidence="7">tRNA (guanine(46)-N(7))-methyltransferase</fullName>
    </alternativeName>
    <alternativeName>
        <fullName evidence="7">tRNA(m7G46)-methyltransferase</fullName>
    </alternativeName>
</protein>
<comment type="pathway">
    <text evidence="7">tRNA modification; N(7)-methylguanine-tRNA biosynthesis.</text>
</comment>
<keyword evidence="9" id="KW-1185">Reference proteome</keyword>
<evidence type="ECO:0000256" key="6">
    <source>
        <dbReference type="ARBA" id="ARBA00022694"/>
    </source>
</evidence>
<keyword evidence="5 7" id="KW-0949">S-adenosyl-L-methionine</keyword>
<feature type="binding site" evidence="7">
    <location>
        <position position="150"/>
    </location>
    <ligand>
        <name>S-adenosyl-L-methionine</name>
        <dbReference type="ChEBI" id="CHEBI:59789"/>
    </ligand>
</feature>